<dbReference type="Proteomes" id="UP001597183">
    <property type="component" value="Unassembled WGS sequence"/>
</dbReference>
<dbReference type="RefSeq" id="WP_317787859.1">
    <property type="nucleotide sequence ID" value="NZ_AP028461.1"/>
</dbReference>
<name>A0ABW4A8Q0_9ACTN</name>
<dbReference type="EMBL" id="JBHTMK010000019">
    <property type="protein sequence ID" value="MFD1366904.1"/>
    <property type="molecule type" value="Genomic_DNA"/>
</dbReference>
<reference evidence="2" key="1">
    <citation type="journal article" date="2019" name="Int. J. Syst. Evol. Microbiol.">
        <title>The Global Catalogue of Microorganisms (GCM) 10K type strain sequencing project: providing services to taxonomists for standard genome sequencing and annotation.</title>
        <authorList>
            <consortium name="The Broad Institute Genomics Platform"/>
            <consortium name="The Broad Institute Genome Sequencing Center for Infectious Disease"/>
            <person name="Wu L."/>
            <person name="Ma J."/>
        </authorList>
    </citation>
    <scope>NUCLEOTIDE SEQUENCE [LARGE SCALE GENOMIC DNA]</scope>
    <source>
        <strain evidence="2">CCM 7526</strain>
    </source>
</reference>
<sequence>MTQQQSAVARPAAVPLILAGGAIAEDPPRIRRLGMAAAIGDFGRGE</sequence>
<evidence type="ECO:0000313" key="2">
    <source>
        <dbReference type="Proteomes" id="UP001597183"/>
    </source>
</evidence>
<keyword evidence="2" id="KW-1185">Reference proteome</keyword>
<accession>A0ABW4A8Q0</accession>
<organism evidence="1 2">
    <name type="scientific">Actinoplanes sichuanensis</name>
    <dbReference type="NCBI Taxonomy" id="512349"/>
    <lineage>
        <taxon>Bacteria</taxon>
        <taxon>Bacillati</taxon>
        <taxon>Actinomycetota</taxon>
        <taxon>Actinomycetes</taxon>
        <taxon>Micromonosporales</taxon>
        <taxon>Micromonosporaceae</taxon>
        <taxon>Actinoplanes</taxon>
    </lineage>
</organism>
<comment type="caution">
    <text evidence="1">The sequence shown here is derived from an EMBL/GenBank/DDBJ whole genome shotgun (WGS) entry which is preliminary data.</text>
</comment>
<gene>
    <name evidence="1" type="ORF">ACFQ5G_16250</name>
</gene>
<evidence type="ECO:0000313" key="1">
    <source>
        <dbReference type="EMBL" id="MFD1366904.1"/>
    </source>
</evidence>
<proteinExistence type="predicted"/>
<protein>
    <submittedName>
        <fullName evidence="1">Uncharacterized protein</fullName>
    </submittedName>
</protein>